<sequence length="147" mass="16306">MRLENTKIACGQSFESDPDQTYKNSKNVYVLEERRNLFDGDLNVPKFDANVSSATSATNGSASQCMIIYGLRKLPKSQAKGGKSALYNHHSDHHRQPQRQTTSPRQYSPEPQQAHESRGRNAEQHAATLHPEMGPVAPGQLGLSGRY</sequence>
<proteinExistence type="predicted"/>
<accession>A0A9P5X9H1</accession>
<reference evidence="2" key="1">
    <citation type="submission" date="2020-11" db="EMBL/GenBank/DDBJ databases">
        <authorList>
            <consortium name="DOE Joint Genome Institute"/>
            <person name="Ahrendt S."/>
            <person name="Riley R."/>
            <person name="Andreopoulos W."/>
            <person name="Labutti K."/>
            <person name="Pangilinan J."/>
            <person name="Ruiz-Duenas F.J."/>
            <person name="Barrasa J.M."/>
            <person name="Sanchez-Garcia M."/>
            <person name="Camarero S."/>
            <person name="Miyauchi S."/>
            <person name="Serrano A."/>
            <person name="Linde D."/>
            <person name="Babiker R."/>
            <person name="Drula E."/>
            <person name="Ayuso-Fernandez I."/>
            <person name="Pacheco R."/>
            <person name="Padilla G."/>
            <person name="Ferreira P."/>
            <person name="Barriuso J."/>
            <person name="Kellner H."/>
            <person name="Castanera R."/>
            <person name="Alfaro M."/>
            <person name="Ramirez L."/>
            <person name="Pisabarro A.G."/>
            <person name="Kuo A."/>
            <person name="Tritt A."/>
            <person name="Lipzen A."/>
            <person name="He G."/>
            <person name="Yan M."/>
            <person name="Ng V."/>
            <person name="Cullen D."/>
            <person name="Martin F."/>
            <person name="Rosso M.-N."/>
            <person name="Henrissat B."/>
            <person name="Hibbett D."/>
            <person name="Martinez A.T."/>
            <person name="Grigoriev I.V."/>
        </authorList>
    </citation>
    <scope>NUCLEOTIDE SEQUENCE</scope>
    <source>
        <strain evidence="2">MF-IS2</strain>
    </source>
</reference>
<gene>
    <name evidence="2" type="ORF">P691DRAFT_784188</name>
</gene>
<keyword evidence="3" id="KW-1185">Reference proteome</keyword>
<comment type="caution">
    <text evidence="2">The sequence shown here is derived from an EMBL/GenBank/DDBJ whole genome shotgun (WGS) entry which is preliminary data.</text>
</comment>
<name>A0A9P5X9H1_9AGAR</name>
<dbReference type="EMBL" id="MU151259">
    <property type="protein sequence ID" value="KAF9446174.1"/>
    <property type="molecule type" value="Genomic_DNA"/>
</dbReference>
<evidence type="ECO:0000313" key="2">
    <source>
        <dbReference type="EMBL" id="KAF9446174.1"/>
    </source>
</evidence>
<feature type="region of interest" description="Disordered" evidence="1">
    <location>
        <begin position="78"/>
        <end position="147"/>
    </location>
</feature>
<evidence type="ECO:0000256" key="1">
    <source>
        <dbReference type="SAM" id="MobiDB-lite"/>
    </source>
</evidence>
<feature type="compositionally biased region" description="Basic and acidic residues" evidence="1">
    <location>
        <begin position="113"/>
        <end position="123"/>
    </location>
</feature>
<organism evidence="2 3">
    <name type="scientific">Macrolepiota fuliginosa MF-IS2</name>
    <dbReference type="NCBI Taxonomy" id="1400762"/>
    <lineage>
        <taxon>Eukaryota</taxon>
        <taxon>Fungi</taxon>
        <taxon>Dikarya</taxon>
        <taxon>Basidiomycota</taxon>
        <taxon>Agaricomycotina</taxon>
        <taxon>Agaricomycetes</taxon>
        <taxon>Agaricomycetidae</taxon>
        <taxon>Agaricales</taxon>
        <taxon>Agaricineae</taxon>
        <taxon>Agaricaceae</taxon>
        <taxon>Macrolepiota</taxon>
    </lineage>
</organism>
<protein>
    <submittedName>
        <fullName evidence="2">Uncharacterized protein</fullName>
    </submittedName>
</protein>
<evidence type="ECO:0000313" key="3">
    <source>
        <dbReference type="Proteomes" id="UP000807342"/>
    </source>
</evidence>
<dbReference type="Proteomes" id="UP000807342">
    <property type="component" value="Unassembled WGS sequence"/>
</dbReference>
<dbReference type="AlphaFoldDB" id="A0A9P5X9H1"/>